<organism evidence="1 2">
    <name type="scientific">Moumouvirus goulette</name>
    <dbReference type="NCBI Taxonomy" id="1247379"/>
    <lineage>
        <taxon>Viruses</taxon>
        <taxon>Varidnaviria</taxon>
        <taxon>Bamfordvirae</taxon>
        <taxon>Nucleocytoviricota</taxon>
        <taxon>Megaviricetes</taxon>
        <taxon>Imitervirales</taxon>
        <taxon>Mimiviridae</taxon>
        <taxon>Megamimivirinae</taxon>
        <taxon>Moumouvirus</taxon>
        <taxon>Moumouvirus goulettemassiliense</taxon>
    </lineage>
</organism>
<accession>M1PHN4</accession>
<sequence length="369" mass="43540">MFISHKNKLYNDNIEPNNFNDMHKESLDIFKKTNVYKYYKNNKDNIILRKIIRKNKPFNHIDVVYILSDIYSDIVSNENMQNIVTELIKINDESENKYIYKSAVFSANFKVLDELISNGFNVNTLFTNLNYFDTKDEPILVEAIDKVNIDVIKYLINNGANPYLCCNTAIIFGLSNENLDIFNFFKQYEIPVKDFEEAFIQFLSRIRIFGNFTRSRRNTQNNNNRSNNIESNINERINFFLDQGCDINKIYQNEIEIFARLNIDILKYLENKQLQIDHQLINKAIFLNNVSMTEYLLQQGFIPDNNILLDVVSKFKIEFLKLLIKYQIDISTIEPIKNENHQLLNNLIQTGISCEKLLDCIITGYCYYD</sequence>
<keyword evidence="2" id="KW-1185">Reference proteome</keyword>
<dbReference type="InterPro" id="IPR002110">
    <property type="entry name" value="Ankyrin_rpt"/>
</dbReference>
<dbReference type="SMART" id="SM00248">
    <property type="entry name" value="ANK"/>
    <property type="match status" value="3"/>
</dbReference>
<protein>
    <submittedName>
        <fullName evidence="1">Repeat protein</fullName>
    </submittedName>
</protein>
<dbReference type="Gene3D" id="1.25.40.20">
    <property type="entry name" value="Ankyrin repeat-containing domain"/>
    <property type="match status" value="1"/>
</dbReference>
<name>M1PHN4_9VIRU</name>
<gene>
    <name evidence="1" type="ORF">glt_00793</name>
</gene>
<dbReference type="SUPFAM" id="SSF48403">
    <property type="entry name" value="Ankyrin repeat"/>
    <property type="match status" value="1"/>
</dbReference>
<dbReference type="EMBL" id="KC008572">
    <property type="protein sequence ID" value="AGF85598.1"/>
    <property type="molecule type" value="Genomic_DNA"/>
</dbReference>
<dbReference type="Pfam" id="PF13637">
    <property type="entry name" value="Ank_4"/>
    <property type="match status" value="1"/>
</dbReference>
<evidence type="ECO:0000313" key="1">
    <source>
        <dbReference type="EMBL" id="AGF85598.1"/>
    </source>
</evidence>
<dbReference type="InterPro" id="IPR036770">
    <property type="entry name" value="Ankyrin_rpt-contain_sf"/>
</dbReference>
<proteinExistence type="predicted"/>
<dbReference type="Proteomes" id="UP000241071">
    <property type="component" value="Segment"/>
</dbReference>
<evidence type="ECO:0000313" key="2">
    <source>
        <dbReference type="Proteomes" id="UP000241071"/>
    </source>
</evidence>
<reference evidence="1 2" key="1">
    <citation type="submission" date="2012-10" db="EMBL/GenBank/DDBJ databases">
        <title>Complete genome sequence of Moumouvirus goulette.</title>
        <authorList>
            <person name="Fournous G."/>
            <person name="Bougalmi M."/>
            <person name="Colson P."/>
        </authorList>
    </citation>
    <scope>NUCLEOTIDE SEQUENCE [LARGE SCALE GENOMIC DNA]</scope>
</reference>